<reference evidence="1 2" key="1">
    <citation type="submission" date="2016-07" db="EMBL/GenBank/DDBJ databases">
        <title>Pervasive Adenine N6-methylation of Active Genes in Fungi.</title>
        <authorList>
            <consortium name="DOE Joint Genome Institute"/>
            <person name="Mondo S.J."/>
            <person name="Dannebaum R.O."/>
            <person name="Kuo R.C."/>
            <person name="Labutti K."/>
            <person name="Haridas S."/>
            <person name="Kuo A."/>
            <person name="Salamov A."/>
            <person name="Ahrendt S.R."/>
            <person name="Lipzen A."/>
            <person name="Sullivan W."/>
            <person name="Andreopoulos W.B."/>
            <person name="Clum A."/>
            <person name="Lindquist E."/>
            <person name="Daum C."/>
            <person name="Ramamoorthy G.K."/>
            <person name="Gryganskyi A."/>
            <person name="Culley D."/>
            <person name="Magnuson J.K."/>
            <person name="James T.Y."/>
            <person name="O'Malley M.A."/>
            <person name="Stajich J.E."/>
            <person name="Spatafora J.W."/>
            <person name="Visel A."/>
            <person name="Grigoriev I.V."/>
        </authorList>
    </citation>
    <scope>NUCLEOTIDE SEQUENCE [LARGE SCALE GENOMIC DNA]</scope>
    <source>
        <strain evidence="1 2">JEL800</strain>
    </source>
</reference>
<evidence type="ECO:0000313" key="1">
    <source>
        <dbReference type="EMBL" id="ORY42883.1"/>
    </source>
</evidence>
<gene>
    <name evidence="1" type="ORF">BCR33DRAFT_286171</name>
</gene>
<protein>
    <submittedName>
        <fullName evidence="1">Uncharacterized protein</fullName>
    </submittedName>
</protein>
<keyword evidence="2" id="KW-1185">Reference proteome</keyword>
<dbReference type="Proteomes" id="UP000193642">
    <property type="component" value="Unassembled WGS sequence"/>
</dbReference>
<comment type="caution">
    <text evidence="1">The sequence shown here is derived from an EMBL/GenBank/DDBJ whole genome shotgun (WGS) entry which is preliminary data.</text>
</comment>
<organism evidence="1 2">
    <name type="scientific">Rhizoclosmatium globosum</name>
    <dbReference type="NCBI Taxonomy" id="329046"/>
    <lineage>
        <taxon>Eukaryota</taxon>
        <taxon>Fungi</taxon>
        <taxon>Fungi incertae sedis</taxon>
        <taxon>Chytridiomycota</taxon>
        <taxon>Chytridiomycota incertae sedis</taxon>
        <taxon>Chytridiomycetes</taxon>
        <taxon>Chytridiales</taxon>
        <taxon>Chytriomycetaceae</taxon>
        <taxon>Rhizoclosmatium</taxon>
    </lineage>
</organism>
<sequence length="433" mass="48670">MNIKTVIEQLDEEAFLAMVQGYMSNPTNDLDNLLLQLGRKLHSAPNIAEDLRDKIDDAFKNSVALNALVSEECGVVNRRSSPCLLTLQSFLLYFPQTSDPPQSAPEFATYLETVLASLSPTYSINLVVATKPSQSTVYLHFLHDLQPFPILFNVTDNLIKFQQAARLSTAEREDFLEIWKKQPSVQYLSVILQFWLSGICWDSKIFGEVAWNVCDYLAVLVFDEMMRLNTPIALITMMAKAMTYLAAPEQVSLHCNGMDPLLDNVFALDRKKLHAAAQKTLKFLVLKSNTAMTQPIESPLSYRINLSYEFLPYQKLQVPTIVTRTITEPIPDIIQSLCHQIVSHLLLSAFSLREKNKDNSPPDIMAVQQLVAVTSHFFVSKSANLLSIVPGAKSYRLILYIPVTTYFTAKLNLEVVLGAKASQAFTYTHPVNE</sequence>
<dbReference type="EMBL" id="MCGO01000027">
    <property type="protein sequence ID" value="ORY42883.1"/>
    <property type="molecule type" value="Genomic_DNA"/>
</dbReference>
<proteinExistence type="predicted"/>
<name>A0A1Y2C787_9FUNG</name>
<evidence type="ECO:0000313" key="2">
    <source>
        <dbReference type="Proteomes" id="UP000193642"/>
    </source>
</evidence>
<accession>A0A1Y2C787</accession>
<dbReference type="AlphaFoldDB" id="A0A1Y2C787"/>